<evidence type="ECO:0008006" key="4">
    <source>
        <dbReference type="Google" id="ProtNLM"/>
    </source>
</evidence>
<sequence>MTSSGGSSRSSSPAAEEVTPSSGLIQQYAGSIMADPEVLQAVAKAIGTTLGNRLVHNEAENPKLQPTEENRDVLEDNCGSAGGRGRGKGKIYVVHDETFLTMSGAKDALDRLSGLAPEEKMWHVDDHYRKLTKAHVYKYRCSHSKKEKCPYTANIILLADGTHRIELPEPPHSLHNHDLHCAPQPASGRGLPCELREVVDRHNRSSVPTKQTLRELREDGLIDIVDKQLRDQIKNHKHSSKQKRSREDAVGESLEELRCFCIKTSHIPDDQNAVFCVIHDTEHSLFGFFSTPHLIKENCTGTSLALDYTYKRTWAGMPVALLANVDPPAKCRPVALGFCIEEDQRSVESLLRGVLHRAKQLGVDHSPKVFIADSAPSYTAAWEQVHGKVHPTKLDSNMEWVVADDATTLRIFCHFHMMTKATEHAKQFIKPEGVDAKREAERDIEEFIDDVRTLQRSPTHALFSTGAKLFMSKWSSRYPELATYFSNNWLHQRCTWSQTCYENIAPPPFPRTNNHIEATNKSFKDGLIHPGTDISTLVRELIAATADFSIRHEETCQPNSMHQRLLAAAKWCNSPEVKDIYISDDDSCYFIPSLALTRWCANRQELDDTMASFIREYFSAPGGSWDDFDEYSIMIRNVTIVRRDPHRCSCYENRVGDVTPPPRLDEWIRITSGGTLD</sequence>
<evidence type="ECO:0000256" key="1">
    <source>
        <dbReference type="SAM" id="MobiDB-lite"/>
    </source>
</evidence>
<feature type="region of interest" description="Disordered" evidence="1">
    <location>
        <begin position="1"/>
        <end position="21"/>
    </location>
</feature>
<protein>
    <recommendedName>
        <fullName evidence="4">MULE transposase domain-containing protein</fullName>
    </recommendedName>
</protein>
<gene>
    <name evidence="2" type="ORF">FOZ62_010635</name>
</gene>
<dbReference type="AlphaFoldDB" id="A0A7J6S1Y1"/>
<accession>A0A7J6S1Y1</accession>
<feature type="compositionally biased region" description="Low complexity" evidence="1">
    <location>
        <begin position="1"/>
        <end position="12"/>
    </location>
</feature>
<dbReference type="PANTHER" id="PTHR31669">
    <property type="entry name" value="PROTEIN FAR1-RELATED SEQUENCE 10-RELATED"/>
    <property type="match status" value="1"/>
</dbReference>
<comment type="caution">
    <text evidence="2">The sequence shown here is derived from an EMBL/GenBank/DDBJ whole genome shotgun (WGS) entry which is preliminary data.</text>
</comment>
<dbReference type="PANTHER" id="PTHR31669:SF251">
    <property type="entry name" value="PROTEIN FAR1-RELATED SEQUENCE"/>
    <property type="match status" value="1"/>
</dbReference>
<organism evidence="2 3">
    <name type="scientific">Perkinsus olseni</name>
    <name type="common">Perkinsus atlanticus</name>
    <dbReference type="NCBI Taxonomy" id="32597"/>
    <lineage>
        <taxon>Eukaryota</taxon>
        <taxon>Sar</taxon>
        <taxon>Alveolata</taxon>
        <taxon>Perkinsozoa</taxon>
        <taxon>Perkinsea</taxon>
        <taxon>Perkinsida</taxon>
        <taxon>Perkinsidae</taxon>
        <taxon>Perkinsus</taxon>
    </lineage>
</organism>
<proteinExistence type="predicted"/>
<evidence type="ECO:0000313" key="3">
    <source>
        <dbReference type="Proteomes" id="UP000574390"/>
    </source>
</evidence>
<name>A0A7J6S1Y1_PEROL</name>
<dbReference type="Proteomes" id="UP000574390">
    <property type="component" value="Unassembled WGS sequence"/>
</dbReference>
<reference evidence="2 3" key="1">
    <citation type="submission" date="2020-04" db="EMBL/GenBank/DDBJ databases">
        <title>Perkinsus olseni comparative genomics.</title>
        <authorList>
            <person name="Bogema D.R."/>
        </authorList>
    </citation>
    <scope>NUCLEOTIDE SEQUENCE [LARGE SCALE GENOMIC DNA]</scope>
    <source>
        <strain evidence="2">ATCC PRA-205</strain>
    </source>
</reference>
<evidence type="ECO:0000313" key="2">
    <source>
        <dbReference type="EMBL" id="KAF4726974.1"/>
    </source>
</evidence>
<dbReference type="InterPro" id="IPR031052">
    <property type="entry name" value="FHY3/FAR1"/>
</dbReference>
<dbReference type="EMBL" id="JABANM010017909">
    <property type="protein sequence ID" value="KAF4726974.1"/>
    <property type="molecule type" value="Genomic_DNA"/>
</dbReference>
<dbReference type="GO" id="GO:0006355">
    <property type="term" value="P:regulation of DNA-templated transcription"/>
    <property type="evidence" value="ECO:0007669"/>
    <property type="project" value="InterPro"/>
</dbReference>